<evidence type="ECO:0000313" key="8">
    <source>
        <dbReference type="EMBL" id="MBU3160079.1"/>
    </source>
</evidence>
<dbReference type="InterPro" id="IPR010343">
    <property type="entry name" value="ArAE_1"/>
</dbReference>
<keyword evidence="3 6" id="KW-0812">Transmembrane</keyword>
<protein>
    <submittedName>
        <fullName evidence="8">Aromatic acid exporter family protein</fullName>
    </submittedName>
</protein>
<comment type="subcellular location">
    <subcellularLocation>
        <location evidence="1">Cell membrane</location>
        <topology evidence="1">Multi-pass membrane protein</topology>
    </subcellularLocation>
</comment>
<evidence type="ECO:0000259" key="7">
    <source>
        <dbReference type="Pfam" id="PF11728"/>
    </source>
</evidence>
<proteinExistence type="predicted"/>
<keyword evidence="4 6" id="KW-1133">Transmembrane helix</keyword>
<dbReference type="Proteomes" id="UP000776252">
    <property type="component" value="Unassembled WGS sequence"/>
</dbReference>
<evidence type="ECO:0000256" key="2">
    <source>
        <dbReference type="ARBA" id="ARBA00022475"/>
    </source>
</evidence>
<sequence>MKNLEIKTVQSKTFKIALSATIAITLSNYIGLEFGVTSGIIAILSIQDTKKEALLVAGKRIISSTMAILLSFTLYTLLGNNPMIFGLFLLIFITLTNISKTTEGMVIGAVLSTHLLTSTNINILWIINEAKLTIIGIGVAMIFNLYTASLEEDFEKNKAKIEEQYRLILSDMAASLVTQAVPIYEQNVLLTVEKLIVNTKLMAQRINNNNLFKSKDYYGSYIDMRMLQLDAIKRMKRHFSRIYMTYEQTTILSEFTNDVAFNIHEDNDCIELINKLELLRKNYETMELPKDRNEFEARALLFQFLNDLGDFLIIKKEFKEIFRNTFKI</sequence>
<feature type="transmembrane region" description="Helical" evidence="6">
    <location>
        <begin position="21"/>
        <end position="46"/>
    </location>
</feature>
<dbReference type="EMBL" id="JAHLDV010000019">
    <property type="protein sequence ID" value="MBU3160079.1"/>
    <property type="molecule type" value="Genomic_DNA"/>
</dbReference>
<evidence type="ECO:0000313" key="9">
    <source>
        <dbReference type="Proteomes" id="UP000776252"/>
    </source>
</evidence>
<evidence type="ECO:0000256" key="3">
    <source>
        <dbReference type="ARBA" id="ARBA00022692"/>
    </source>
</evidence>
<evidence type="ECO:0000256" key="5">
    <source>
        <dbReference type="ARBA" id="ARBA00023136"/>
    </source>
</evidence>
<keyword evidence="9" id="KW-1185">Reference proteome</keyword>
<organism evidence="8 9">
    <name type="scientific">Clostridium frigoris</name>
    <dbReference type="NCBI Taxonomy" id="205327"/>
    <lineage>
        <taxon>Bacteria</taxon>
        <taxon>Bacillati</taxon>
        <taxon>Bacillota</taxon>
        <taxon>Clostridia</taxon>
        <taxon>Eubacteriales</taxon>
        <taxon>Clostridiaceae</taxon>
        <taxon>Clostridium</taxon>
    </lineage>
</organism>
<feature type="transmembrane region" description="Helical" evidence="6">
    <location>
        <begin position="105"/>
        <end position="127"/>
    </location>
</feature>
<feature type="domain" description="Putative aromatic acid exporter C-terminal" evidence="7">
    <location>
        <begin position="152"/>
        <end position="316"/>
    </location>
</feature>
<keyword evidence="2" id="KW-1003">Cell membrane</keyword>
<accession>A0ABS6BUQ7</accession>
<reference evidence="8 9" key="1">
    <citation type="submission" date="2021-06" db="EMBL/GenBank/DDBJ databases">
        <title>Clostridia strains as spoilage organisms.</title>
        <authorList>
            <person name="Wambui J."/>
            <person name="Stephan R."/>
            <person name="Stevens M.J.A."/>
        </authorList>
    </citation>
    <scope>NUCLEOTIDE SEQUENCE [LARGE SCALE GENOMIC DNA]</scope>
    <source>
        <strain evidence="8 9">DSM 14204</strain>
    </source>
</reference>
<dbReference type="PANTHER" id="PTHR40064:SF1">
    <property type="entry name" value="MEMBRANE PROTEIN"/>
    <property type="match status" value="1"/>
</dbReference>
<keyword evidence="5 6" id="KW-0472">Membrane</keyword>
<comment type="caution">
    <text evidence="8">The sequence shown here is derived from an EMBL/GenBank/DDBJ whole genome shotgun (WGS) entry which is preliminary data.</text>
</comment>
<evidence type="ECO:0000256" key="6">
    <source>
        <dbReference type="SAM" id="Phobius"/>
    </source>
</evidence>
<gene>
    <name evidence="8" type="ORF">KPL37_09970</name>
</gene>
<evidence type="ECO:0000256" key="1">
    <source>
        <dbReference type="ARBA" id="ARBA00004651"/>
    </source>
</evidence>
<dbReference type="PANTHER" id="PTHR40064">
    <property type="entry name" value="MEMBRANE PROTEIN-RELATED"/>
    <property type="match status" value="1"/>
</dbReference>
<dbReference type="Pfam" id="PF06081">
    <property type="entry name" value="ArAE_1"/>
    <property type="match status" value="1"/>
</dbReference>
<dbReference type="Pfam" id="PF11728">
    <property type="entry name" value="ArAE_1_C"/>
    <property type="match status" value="1"/>
</dbReference>
<name>A0ABS6BUQ7_9CLOT</name>
<feature type="transmembrane region" description="Helical" evidence="6">
    <location>
        <begin position="66"/>
        <end position="93"/>
    </location>
</feature>
<evidence type="ECO:0000256" key="4">
    <source>
        <dbReference type="ARBA" id="ARBA00022989"/>
    </source>
</evidence>
<dbReference type="InterPro" id="IPR052984">
    <property type="entry name" value="UPF0421"/>
</dbReference>
<feature type="transmembrane region" description="Helical" evidence="6">
    <location>
        <begin position="133"/>
        <end position="150"/>
    </location>
</feature>
<dbReference type="InterPro" id="IPR021062">
    <property type="entry name" value="ArAE_1_C"/>
</dbReference>